<proteinExistence type="predicted"/>
<organism evidence="1 2">
    <name type="scientific">Rhodanobacter terrae</name>
    <dbReference type="NCBI Taxonomy" id="418647"/>
    <lineage>
        <taxon>Bacteria</taxon>
        <taxon>Pseudomonadati</taxon>
        <taxon>Pseudomonadota</taxon>
        <taxon>Gammaproteobacteria</taxon>
        <taxon>Lysobacterales</taxon>
        <taxon>Rhodanobacteraceae</taxon>
        <taxon>Rhodanobacter</taxon>
    </lineage>
</organism>
<reference evidence="2" key="1">
    <citation type="journal article" date="2019" name="Int. J. Syst. Evol. Microbiol.">
        <title>The Global Catalogue of Microorganisms (GCM) 10K type strain sequencing project: providing services to taxonomists for standard genome sequencing and annotation.</title>
        <authorList>
            <consortium name="The Broad Institute Genomics Platform"/>
            <consortium name="The Broad Institute Genome Sequencing Center for Infectious Disease"/>
            <person name="Wu L."/>
            <person name="Ma J."/>
        </authorList>
    </citation>
    <scope>NUCLEOTIDE SEQUENCE [LARGE SCALE GENOMIC DNA]</scope>
    <source>
        <strain evidence="2">CGMCC 1.13587</strain>
    </source>
</reference>
<keyword evidence="2" id="KW-1185">Reference proteome</keyword>
<keyword evidence="1" id="KW-0489">Methyltransferase</keyword>
<dbReference type="EC" id="2.1.1.64" evidence="1"/>
<comment type="caution">
    <text evidence="1">The sequence shown here is derived from an EMBL/GenBank/DDBJ whole genome shotgun (WGS) entry which is preliminary data.</text>
</comment>
<dbReference type="RefSeq" id="WP_377323752.1">
    <property type="nucleotide sequence ID" value="NZ_JBHSNG010000001.1"/>
</dbReference>
<dbReference type="Proteomes" id="UP001596111">
    <property type="component" value="Unassembled WGS sequence"/>
</dbReference>
<dbReference type="EMBL" id="JBHSNG010000001">
    <property type="protein sequence ID" value="MFC5579833.1"/>
    <property type="molecule type" value="Genomic_DNA"/>
</dbReference>
<dbReference type="InterPro" id="IPR029063">
    <property type="entry name" value="SAM-dependent_MTases_sf"/>
</dbReference>
<gene>
    <name evidence="1" type="ORF">ACFPPB_01695</name>
</gene>
<dbReference type="GO" id="GO:0032259">
    <property type="term" value="P:methylation"/>
    <property type="evidence" value="ECO:0007669"/>
    <property type="project" value="UniProtKB-KW"/>
</dbReference>
<dbReference type="EC" id="2.1.1.222" evidence="1"/>
<keyword evidence="1" id="KW-0808">Transferase</keyword>
<dbReference type="Gene3D" id="3.40.50.150">
    <property type="entry name" value="Vaccinia Virus protein VP39"/>
    <property type="match status" value="1"/>
</dbReference>
<accession>A0ABW0SSR2</accession>
<evidence type="ECO:0000313" key="1">
    <source>
        <dbReference type="EMBL" id="MFC5579833.1"/>
    </source>
</evidence>
<sequence length="232" mass="26085">MTRHRGFGGRTSDSEPVSKAVDDVHTGEQYHNFILASPRDRVVRDRFQKMALDLLPEGADVLDFGAGTGIDAKAYAASGHPTFVYEPAEAMHEYLVQYCRDEIARGTVIAAAPPLTCKVQAVTANFAVLNHFADHALLFEELSRVVQQGGFVLASMLNPYYLGDARYGWWRANVMNLVRRGHYAIASESSIHRFAPRVMARAAAPYFRLERLIPRGFGWATDLYMFLLFRRI</sequence>
<evidence type="ECO:0000313" key="2">
    <source>
        <dbReference type="Proteomes" id="UP001596111"/>
    </source>
</evidence>
<protein>
    <submittedName>
        <fullName evidence="1">Class I SAM-dependent methyltransferase</fullName>
        <ecNumber evidence="1">2.1.1.222</ecNumber>
        <ecNumber evidence="1">2.1.1.64</ecNumber>
    </submittedName>
</protein>
<dbReference type="SUPFAM" id="SSF53335">
    <property type="entry name" value="S-adenosyl-L-methionine-dependent methyltransferases"/>
    <property type="match status" value="1"/>
</dbReference>
<dbReference type="Pfam" id="PF13489">
    <property type="entry name" value="Methyltransf_23"/>
    <property type="match status" value="1"/>
</dbReference>
<dbReference type="GO" id="GO:0102208">
    <property type="term" value="F:2-polyprenyl-6-hydroxyphenol methylase activity"/>
    <property type="evidence" value="ECO:0007669"/>
    <property type="project" value="UniProtKB-EC"/>
</dbReference>
<name>A0ABW0SSR2_9GAMM</name>
<dbReference type="GO" id="GO:0061542">
    <property type="term" value="F:3-demethylubiquinol 3-O-methyltransferase activity"/>
    <property type="evidence" value="ECO:0007669"/>
    <property type="project" value="UniProtKB-EC"/>
</dbReference>